<keyword evidence="1" id="KW-0812">Transmembrane</keyword>
<keyword evidence="3" id="KW-1185">Reference proteome</keyword>
<dbReference type="AlphaFoldDB" id="F2NPG1"/>
<evidence type="ECO:0000313" key="3">
    <source>
        <dbReference type="Proteomes" id="UP000007030"/>
    </source>
</evidence>
<dbReference type="STRING" id="869210.Marky_1507"/>
<dbReference type="eggNOG" id="COG2199">
    <property type="taxonomic scope" value="Bacteria"/>
</dbReference>
<dbReference type="HOGENOM" id="CLU_1174292_0_0_0"/>
<dbReference type="Proteomes" id="UP000007030">
    <property type="component" value="Chromosome"/>
</dbReference>
<keyword evidence="1" id="KW-0472">Membrane</keyword>
<reference evidence="2 3" key="1">
    <citation type="journal article" date="2012" name="Stand. Genomic Sci.">
        <title>Complete genome sequence of the aerobic, heterotroph Marinithermus hydrothermalis type strain (T1(T)) from a deep-sea hydrothermal vent chimney.</title>
        <authorList>
            <person name="Copeland A."/>
            <person name="Gu W."/>
            <person name="Yasawong M."/>
            <person name="Lapidus A."/>
            <person name="Lucas S."/>
            <person name="Deshpande S."/>
            <person name="Pagani I."/>
            <person name="Tapia R."/>
            <person name="Cheng J.F."/>
            <person name="Goodwin L.A."/>
            <person name="Pitluck S."/>
            <person name="Liolios K."/>
            <person name="Ivanova N."/>
            <person name="Mavromatis K."/>
            <person name="Mikhailova N."/>
            <person name="Pati A."/>
            <person name="Chen A."/>
            <person name="Palaniappan K."/>
            <person name="Land M."/>
            <person name="Pan C."/>
            <person name="Brambilla E.M."/>
            <person name="Rohde M."/>
            <person name="Tindall B.J."/>
            <person name="Sikorski J."/>
            <person name="Goker M."/>
            <person name="Detter J.C."/>
            <person name="Bristow J."/>
            <person name="Eisen J.A."/>
            <person name="Markowitz V."/>
            <person name="Hugenholtz P."/>
            <person name="Kyrpides N.C."/>
            <person name="Klenk H.P."/>
            <person name="Woyke T."/>
        </authorList>
    </citation>
    <scope>NUCLEOTIDE SEQUENCE [LARGE SCALE GENOMIC DNA]</scope>
    <source>
        <strain evidence="3">DSM 14884 / JCM 11576 / T1</strain>
    </source>
</reference>
<feature type="transmembrane region" description="Helical" evidence="1">
    <location>
        <begin position="58"/>
        <end position="79"/>
    </location>
</feature>
<protein>
    <recommendedName>
        <fullName evidence="4">Diguanylate cyclase</fullName>
    </recommendedName>
</protein>
<feature type="transmembrane region" description="Helical" evidence="1">
    <location>
        <begin position="26"/>
        <end position="46"/>
    </location>
</feature>
<proteinExistence type="predicted"/>
<name>F2NPG1_MARHT</name>
<evidence type="ECO:0000256" key="1">
    <source>
        <dbReference type="SAM" id="Phobius"/>
    </source>
</evidence>
<accession>F2NPG1</accession>
<feature type="transmembrane region" description="Helical" evidence="1">
    <location>
        <begin position="85"/>
        <end position="107"/>
    </location>
</feature>
<dbReference type="InterPro" id="IPR029787">
    <property type="entry name" value="Nucleotide_cyclase"/>
</dbReference>
<organism evidence="2 3">
    <name type="scientific">Marinithermus hydrothermalis (strain DSM 14884 / JCM 11576 / T1)</name>
    <dbReference type="NCBI Taxonomy" id="869210"/>
    <lineage>
        <taxon>Bacteria</taxon>
        <taxon>Thermotogati</taxon>
        <taxon>Deinococcota</taxon>
        <taxon>Deinococci</taxon>
        <taxon>Thermales</taxon>
        <taxon>Thermaceae</taxon>
        <taxon>Marinithermus</taxon>
    </lineage>
</organism>
<evidence type="ECO:0000313" key="2">
    <source>
        <dbReference type="EMBL" id="AEB12242.1"/>
    </source>
</evidence>
<sequence length="236" mass="25455">MGLLPWLFVVAGLAPFAVYEVRPAPLGAGFVHLLAALLLAGCASLYARALAPQPTRLAWSAGIGSLAGGVALHSANALLELGPTAAQLGMVEGLAYALAALGLLAGLRPLNHRPLQPLLEARYQDARTRTMNRRALEALSDSLERLARRHPVMLMLFEVAPEQHPRVRDLVRGPDLVFYLGKDRFLIVLQNAAPEAALRVRERLERALGVPRVCVLPFQGGDLRHALTQLQAELGV</sequence>
<keyword evidence="1" id="KW-1133">Transmembrane helix</keyword>
<evidence type="ECO:0008006" key="4">
    <source>
        <dbReference type="Google" id="ProtNLM"/>
    </source>
</evidence>
<dbReference type="KEGG" id="mhd:Marky_1507"/>
<dbReference type="EMBL" id="CP002630">
    <property type="protein sequence ID" value="AEB12242.1"/>
    <property type="molecule type" value="Genomic_DNA"/>
</dbReference>
<dbReference type="SUPFAM" id="SSF55073">
    <property type="entry name" value="Nucleotide cyclase"/>
    <property type="match status" value="1"/>
</dbReference>
<gene>
    <name evidence="2" type="ordered locus">Marky_1507</name>
</gene>